<dbReference type="SUPFAM" id="SSF48452">
    <property type="entry name" value="TPR-like"/>
    <property type="match status" value="3"/>
</dbReference>
<sequence length="780" mass="85065">MTASEPHFMQAQLHLKEAAQLAPASQAVRITLLICSAAVALSGKNRDRKKALSLLDRALAALEGEQREPEGSRTAHASLGHVAGSGGAAAAMLSARSRSAEEARWLAARTLVKSQQAMAKGDDLEQALQCRSFLQLVAREPQQRAAAVPSLLFQLRVTALCDLCRWEEAVSDCRHALIVDPGDEGIQFTMHVSAGILKFQDLKFEASIGCFTKAIRLQPVNVQARLHRAIALACAAWARGMEGSTQETARVVQLLTDSVQDLEAVEQQAMITGVMAPLGAAHLRAACLCSLGRLHDAWEALCESGRRCAGRRSSLEGPDLSAPRQRALEAELLVLLERHSEAIEACSAVLALNSRGHADARVMRAWCLSEIGDVDAAFEDVAAALALAPERADLQEVEGDLCLQYGRLADAFNAFGKALKLREPRTARLAFKRALAQLKVGHLTGAELELGKALRACPTGMVPLARAKDAVGILSLMFKSDWRHAHVRLNMLLQSCPAPMQDGLPVIFLPHELMVYRGACSLYLGDATAIQDFTVALELAGHFFEAEGDSSKETTFGEGRIGLAYFECECTFNLALCQLRSKSYAGALANLEKLCERMEEMEICATAMGLVWFLCGICHLALDSATEQFAKEAFSRSYSYDTAYVDDFLLRNGSQMSQEEDRPEKPRPLGGPPGREEEGKEDLPTVVCCLQLSSDKDSQDAENTQSRSARRFLSALAPIRIKVRDVVIWGRPSISWPSIPPVRWKPRTSLARLDFLQQRDPLSMTPGNPPSGENPEDNNF</sequence>
<name>A0A9P1D2Y2_9DINO</name>
<evidence type="ECO:0000313" key="6">
    <source>
        <dbReference type="Proteomes" id="UP001152797"/>
    </source>
</evidence>
<reference evidence="4" key="1">
    <citation type="submission" date="2022-10" db="EMBL/GenBank/DDBJ databases">
        <authorList>
            <person name="Chen Y."/>
            <person name="Dougan E. K."/>
            <person name="Chan C."/>
            <person name="Rhodes N."/>
            <person name="Thang M."/>
        </authorList>
    </citation>
    <scope>NUCLEOTIDE SEQUENCE</scope>
</reference>
<evidence type="ECO:0000313" key="4">
    <source>
        <dbReference type="EMBL" id="CAI4003382.1"/>
    </source>
</evidence>
<protein>
    <submittedName>
        <fullName evidence="4">Uncharacterized protein</fullName>
    </submittedName>
</protein>
<feature type="region of interest" description="Disordered" evidence="3">
    <location>
        <begin position="655"/>
        <end position="682"/>
    </location>
</feature>
<dbReference type="EMBL" id="CAMXCT030003257">
    <property type="protein sequence ID" value="CAL4790694.1"/>
    <property type="molecule type" value="Genomic_DNA"/>
</dbReference>
<dbReference type="AlphaFoldDB" id="A0A9P1D2Y2"/>
<accession>A0A9P1D2Y2</accession>
<proteinExistence type="predicted"/>
<keyword evidence="6" id="KW-1185">Reference proteome</keyword>
<dbReference type="OrthoDB" id="447300at2759"/>
<dbReference type="EMBL" id="CAMXCT020003257">
    <property type="protein sequence ID" value="CAL1156757.1"/>
    <property type="molecule type" value="Genomic_DNA"/>
</dbReference>
<reference evidence="5 6" key="2">
    <citation type="submission" date="2024-05" db="EMBL/GenBank/DDBJ databases">
        <authorList>
            <person name="Chen Y."/>
            <person name="Shah S."/>
            <person name="Dougan E. K."/>
            <person name="Thang M."/>
            <person name="Chan C."/>
        </authorList>
    </citation>
    <scope>NUCLEOTIDE SEQUENCE [LARGE SCALE GENOMIC DNA]</scope>
</reference>
<dbReference type="PANTHER" id="PTHR44858:SF1">
    <property type="entry name" value="UDP-N-ACETYLGLUCOSAMINE--PEPTIDE N-ACETYLGLUCOSAMINYLTRANSFERASE SPINDLY-RELATED"/>
    <property type="match status" value="1"/>
</dbReference>
<comment type="caution">
    <text evidence="4">The sequence shown here is derived from an EMBL/GenBank/DDBJ whole genome shotgun (WGS) entry which is preliminary data.</text>
</comment>
<feature type="region of interest" description="Disordered" evidence="3">
    <location>
        <begin position="754"/>
        <end position="780"/>
    </location>
</feature>
<dbReference type="Gene3D" id="1.25.40.10">
    <property type="entry name" value="Tetratricopeptide repeat domain"/>
    <property type="match status" value="3"/>
</dbReference>
<dbReference type="EMBL" id="CAMXCT010003257">
    <property type="protein sequence ID" value="CAI4003382.1"/>
    <property type="molecule type" value="Genomic_DNA"/>
</dbReference>
<evidence type="ECO:0000256" key="2">
    <source>
        <dbReference type="ARBA" id="ARBA00022803"/>
    </source>
</evidence>
<dbReference type="InterPro" id="IPR019734">
    <property type="entry name" value="TPR_rpt"/>
</dbReference>
<evidence type="ECO:0000256" key="3">
    <source>
        <dbReference type="SAM" id="MobiDB-lite"/>
    </source>
</evidence>
<keyword evidence="2" id="KW-0802">TPR repeat</keyword>
<dbReference type="Proteomes" id="UP001152797">
    <property type="component" value="Unassembled WGS sequence"/>
</dbReference>
<evidence type="ECO:0000313" key="5">
    <source>
        <dbReference type="EMBL" id="CAL4790694.1"/>
    </source>
</evidence>
<organism evidence="4">
    <name type="scientific">Cladocopium goreaui</name>
    <dbReference type="NCBI Taxonomy" id="2562237"/>
    <lineage>
        <taxon>Eukaryota</taxon>
        <taxon>Sar</taxon>
        <taxon>Alveolata</taxon>
        <taxon>Dinophyceae</taxon>
        <taxon>Suessiales</taxon>
        <taxon>Symbiodiniaceae</taxon>
        <taxon>Cladocopium</taxon>
    </lineage>
</organism>
<evidence type="ECO:0000256" key="1">
    <source>
        <dbReference type="ARBA" id="ARBA00022737"/>
    </source>
</evidence>
<dbReference type="Pfam" id="PF13432">
    <property type="entry name" value="TPR_16"/>
    <property type="match status" value="2"/>
</dbReference>
<dbReference type="PANTHER" id="PTHR44858">
    <property type="entry name" value="TETRATRICOPEPTIDE REPEAT PROTEIN 6"/>
    <property type="match status" value="1"/>
</dbReference>
<gene>
    <name evidence="4" type="ORF">C1SCF055_LOCUS29254</name>
</gene>
<keyword evidence="1" id="KW-0677">Repeat</keyword>
<dbReference type="InterPro" id="IPR050498">
    <property type="entry name" value="Ycf3"/>
</dbReference>
<dbReference type="InterPro" id="IPR011990">
    <property type="entry name" value="TPR-like_helical_dom_sf"/>
</dbReference>
<dbReference type="SMART" id="SM00028">
    <property type="entry name" value="TPR"/>
    <property type="match status" value="6"/>
</dbReference>